<evidence type="ECO:0000313" key="2">
    <source>
        <dbReference type="Proteomes" id="UP000658258"/>
    </source>
</evidence>
<keyword evidence="2" id="KW-1185">Reference proteome</keyword>
<dbReference type="RefSeq" id="WP_189630164.1">
    <property type="nucleotide sequence ID" value="NZ_BNAG01000003.1"/>
</dbReference>
<proteinExistence type="predicted"/>
<accession>A0ABQ3IAK0</accession>
<organism evidence="1 2">
    <name type="scientific">Roseivirga thermotolerans</name>
    <dbReference type="NCBI Taxonomy" id="1758176"/>
    <lineage>
        <taxon>Bacteria</taxon>
        <taxon>Pseudomonadati</taxon>
        <taxon>Bacteroidota</taxon>
        <taxon>Cytophagia</taxon>
        <taxon>Cytophagales</taxon>
        <taxon>Roseivirgaceae</taxon>
        <taxon>Roseivirga</taxon>
    </lineage>
</organism>
<evidence type="ECO:0000313" key="1">
    <source>
        <dbReference type="EMBL" id="GHE65282.1"/>
    </source>
</evidence>
<dbReference type="EMBL" id="BNAG01000003">
    <property type="protein sequence ID" value="GHE65282.1"/>
    <property type="molecule type" value="Genomic_DNA"/>
</dbReference>
<protein>
    <submittedName>
        <fullName evidence="1">Uncharacterized protein</fullName>
    </submittedName>
</protein>
<sequence>MGFFEDVVGKIFGKQPPKAAFVHEMLRRSTKELASYQSWLGGEGQKQLVHDIQHAYYMKKQGILSSIDVHILDTQYSNGFAVSFNPSIGHENFRNLFDFFKEKVLDSGYKLSQGDRRVLDKETHEETIEKWYLKPVTEELGQPIINQRYGNVLIEKVDVNRKPSFIKFMANIYQDRQYTKAEPFQDLFDKVFES</sequence>
<comment type="caution">
    <text evidence="1">The sequence shown here is derived from an EMBL/GenBank/DDBJ whole genome shotgun (WGS) entry which is preliminary data.</text>
</comment>
<reference evidence="2" key="1">
    <citation type="journal article" date="2019" name="Int. J. Syst. Evol. Microbiol.">
        <title>The Global Catalogue of Microorganisms (GCM) 10K type strain sequencing project: providing services to taxonomists for standard genome sequencing and annotation.</title>
        <authorList>
            <consortium name="The Broad Institute Genomics Platform"/>
            <consortium name="The Broad Institute Genome Sequencing Center for Infectious Disease"/>
            <person name="Wu L."/>
            <person name="Ma J."/>
        </authorList>
    </citation>
    <scope>NUCLEOTIDE SEQUENCE [LARGE SCALE GENOMIC DNA]</scope>
    <source>
        <strain evidence="2">CGMCC 1.15111</strain>
    </source>
</reference>
<name>A0ABQ3IAK0_9BACT</name>
<dbReference type="Proteomes" id="UP000658258">
    <property type="component" value="Unassembled WGS sequence"/>
</dbReference>
<gene>
    <name evidence="1" type="ORF">GCM10011340_20450</name>
</gene>